<evidence type="ECO:0000313" key="2">
    <source>
        <dbReference type="EMBL" id="VEL23685.1"/>
    </source>
</evidence>
<reference evidence="2" key="1">
    <citation type="submission" date="2018-11" db="EMBL/GenBank/DDBJ databases">
        <authorList>
            <consortium name="Pathogen Informatics"/>
        </authorList>
    </citation>
    <scope>NUCLEOTIDE SEQUENCE</scope>
</reference>
<organism evidence="2 3">
    <name type="scientific">Protopolystoma xenopodis</name>
    <dbReference type="NCBI Taxonomy" id="117903"/>
    <lineage>
        <taxon>Eukaryota</taxon>
        <taxon>Metazoa</taxon>
        <taxon>Spiralia</taxon>
        <taxon>Lophotrochozoa</taxon>
        <taxon>Platyhelminthes</taxon>
        <taxon>Monogenea</taxon>
        <taxon>Polyopisthocotylea</taxon>
        <taxon>Polystomatidea</taxon>
        <taxon>Polystomatidae</taxon>
        <taxon>Protopolystoma</taxon>
    </lineage>
</organism>
<proteinExistence type="predicted"/>
<gene>
    <name evidence="2" type="ORF">PXEA_LOCUS17125</name>
</gene>
<evidence type="ECO:0000313" key="3">
    <source>
        <dbReference type="Proteomes" id="UP000784294"/>
    </source>
</evidence>
<feature type="compositionally biased region" description="Low complexity" evidence="1">
    <location>
        <begin position="39"/>
        <end position="64"/>
    </location>
</feature>
<sequence>MPYPDVVPLSSADPLTGGLENWSQESHLHRQVHHHPVKVQSHNQQSQHNVTQQQHPHQQRHQMNMQQQIYLQASPSSTHGSARRPQQPANQHISLTNTIDTTNTSLNQQEVPRQVVIGETLPTCWANTTQSSTAMATIHTRLTTFTPSLGEQLQQVRHEVRSELRQTPNRDDRPSTPELRKVVILVY</sequence>
<protein>
    <submittedName>
        <fullName evidence="2">Uncharacterized protein</fullName>
    </submittedName>
</protein>
<dbReference type="EMBL" id="CAAALY010063291">
    <property type="protein sequence ID" value="VEL23685.1"/>
    <property type="molecule type" value="Genomic_DNA"/>
</dbReference>
<name>A0A3S5CI98_9PLAT</name>
<evidence type="ECO:0000256" key="1">
    <source>
        <dbReference type="SAM" id="MobiDB-lite"/>
    </source>
</evidence>
<dbReference type="AlphaFoldDB" id="A0A3S5CI98"/>
<feature type="region of interest" description="Disordered" evidence="1">
    <location>
        <begin position="25"/>
        <end position="64"/>
    </location>
</feature>
<dbReference type="Proteomes" id="UP000784294">
    <property type="component" value="Unassembled WGS sequence"/>
</dbReference>
<keyword evidence="3" id="KW-1185">Reference proteome</keyword>
<accession>A0A3S5CI98</accession>
<comment type="caution">
    <text evidence="2">The sequence shown here is derived from an EMBL/GenBank/DDBJ whole genome shotgun (WGS) entry which is preliminary data.</text>
</comment>